<dbReference type="EMBL" id="JASPKZ010003433">
    <property type="protein sequence ID" value="KAJ9593507.1"/>
    <property type="molecule type" value="Genomic_DNA"/>
</dbReference>
<reference evidence="3" key="2">
    <citation type="submission" date="2023-05" db="EMBL/GenBank/DDBJ databases">
        <authorList>
            <person name="Fouks B."/>
        </authorList>
    </citation>
    <scope>NUCLEOTIDE SEQUENCE</scope>
    <source>
        <strain evidence="3">Stay&amp;Tobe</strain>
        <tissue evidence="3">Testes</tissue>
    </source>
</reference>
<keyword evidence="4" id="KW-1185">Reference proteome</keyword>
<dbReference type="GO" id="GO:0008270">
    <property type="term" value="F:zinc ion binding"/>
    <property type="evidence" value="ECO:0007669"/>
    <property type="project" value="UniProtKB-KW"/>
</dbReference>
<gene>
    <name evidence="3" type="ORF">L9F63_014937</name>
</gene>
<dbReference type="InterPro" id="IPR036236">
    <property type="entry name" value="Znf_C2H2_sf"/>
</dbReference>
<keyword evidence="1" id="KW-0863">Zinc-finger</keyword>
<dbReference type="SUPFAM" id="SSF57667">
    <property type="entry name" value="beta-beta-alpha zinc fingers"/>
    <property type="match status" value="1"/>
</dbReference>
<dbReference type="PROSITE" id="PS50157">
    <property type="entry name" value="ZINC_FINGER_C2H2_2"/>
    <property type="match status" value="1"/>
</dbReference>
<dbReference type="Gene3D" id="3.30.160.60">
    <property type="entry name" value="Classic Zinc Finger"/>
    <property type="match status" value="2"/>
</dbReference>
<keyword evidence="1" id="KW-0479">Metal-binding</keyword>
<keyword evidence="1" id="KW-0862">Zinc</keyword>
<dbReference type="SMART" id="SM00355">
    <property type="entry name" value="ZnF_C2H2"/>
    <property type="match status" value="2"/>
</dbReference>
<dbReference type="InterPro" id="IPR013087">
    <property type="entry name" value="Znf_C2H2_type"/>
</dbReference>
<evidence type="ECO:0000313" key="3">
    <source>
        <dbReference type="EMBL" id="KAJ9593507.1"/>
    </source>
</evidence>
<dbReference type="AlphaFoldDB" id="A0AAD8A867"/>
<protein>
    <recommendedName>
        <fullName evidence="2">C2H2-type domain-containing protein</fullName>
    </recommendedName>
</protein>
<organism evidence="3 4">
    <name type="scientific">Diploptera punctata</name>
    <name type="common">Pacific beetle cockroach</name>
    <dbReference type="NCBI Taxonomy" id="6984"/>
    <lineage>
        <taxon>Eukaryota</taxon>
        <taxon>Metazoa</taxon>
        <taxon>Ecdysozoa</taxon>
        <taxon>Arthropoda</taxon>
        <taxon>Hexapoda</taxon>
        <taxon>Insecta</taxon>
        <taxon>Pterygota</taxon>
        <taxon>Neoptera</taxon>
        <taxon>Polyneoptera</taxon>
        <taxon>Dictyoptera</taxon>
        <taxon>Blattodea</taxon>
        <taxon>Blaberoidea</taxon>
        <taxon>Blaberidae</taxon>
        <taxon>Diplopterinae</taxon>
        <taxon>Diploptera</taxon>
    </lineage>
</organism>
<sequence>MQPYACHQCGRTYKWRSSLNSHIHNECGKEPRFQCPYCPHRCKVKSNLNKHIRNFHRDICMMGSSLPI</sequence>
<evidence type="ECO:0000256" key="1">
    <source>
        <dbReference type="PROSITE-ProRule" id="PRU00042"/>
    </source>
</evidence>
<dbReference type="Pfam" id="PF00096">
    <property type="entry name" value="zf-C2H2"/>
    <property type="match status" value="2"/>
</dbReference>
<comment type="caution">
    <text evidence="3">The sequence shown here is derived from an EMBL/GenBank/DDBJ whole genome shotgun (WGS) entry which is preliminary data.</text>
</comment>
<reference evidence="3" key="1">
    <citation type="journal article" date="2023" name="IScience">
        <title>Live-bearing cockroach genome reveals convergent evolutionary mechanisms linked to viviparity in insects and beyond.</title>
        <authorList>
            <person name="Fouks B."/>
            <person name="Harrison M.C."/>
            <person name="Mikhailova A.A."/>
            <person name="Marchal E."/>
            <person name="English S."/>
            <person name="Carruthers M."/>
            <person name="Jennings E.C."/>
            <person name="Chiamaka E.L."/>
            <person name="Frigard R.A."/>
            <person name="Pippel M."/>
            <person name="Attardo G.M."/>
            <person name="Benoit J.B."/>
            <person name="Bornberg-Bauer E."/>
            <person name="Tobe S.S."/>
        </authorList>
    </citation>
    <scope>NUCLEOTIDE SEQUENCE</scope>
    <source>
        <strain evidence="3">Stay&amp;Tobe</strain>
    </source>
</reference>
<evidence type="ECO:0000313" key="4">
    <source>
        <dbReference type="Proteomes" id="UP001233999"/>
    </source>
</evidence>
<dbReference type="PROSITE" id="PS00028">
    <property type="entry name" value="ZINC_FINGER_C2H2_1"/>
    <property type="match status" value="1"/>
</dbReference>
<feature type="domain" description="C2H2-type" evidence="2">
    <location>
        <begin position="4"/>
        <end position="31"/>
    </location>
</feature>
<dbReference type="Proteomes" id="UP001233999">
    <property type="component" value="Unassembled WGS sequence"/>
</dbReference>
<evidence type="ECO:0000259" key="2">
    <source>
        <dbReference type="PROSITE" id="PS50157"/>
    </source>
</evidence>
<name>A0AAD8A867_DIPPU</name>
<proteinExistence type="predicted"/>
<accession>A0AAD8A867</accession>